<proteinExistence type="predicted"/>
<dbReference type="EMBL" id="JAALLZ010000006">
    <property type="protein sequence ID" value="NGU31168.1"/>
    <property type="molecule type" value="Genomic_DNA"/>
</dbReference>
<sequence length="110" mass="12141">MKNNKIKKVIISTIVSTTILCITQIPTVKTQAKPILNNDTVSISVVTPRINPIIHTPTPPPPIHINRDEDENKNDNQQIESDSTGWHDSALASLIVLLFLILIIVVCSLI</sequence>
<evidence type="ECO:0000256" key="2">
    <source>
        <dbReference type="SAM" id="Phobius"/>
    </source>
</evidence>
<reference evidence="3 4" key="1">
    <citation type="submission" date="2020-02" db="EMBL/GenBank/DDBJ databases">
        <title>Genomic Insights into the Phylogeny and Genetic Plasticity of the Human and Animal Enteric Pathogen Clostridium perfringens.</title>
        <authorList>
            <person name="Feng Y."/>
            <person name="Hu Y."/>
        </authorList>
    </citation>
    <scope>NUCLEOTIDE SEQUENCE [LARGE SCALE GENOMIC DNA]</scope>
    <source>
        <strain evidence="3 4">CP-40</strain>
    </source>
</reference>
<keyword evidence="2" id="KW-0472">Membrane</keyword>
<dbReference type="RefSeq" id="WP_164801113.1">
    <property type="nucleotide sequence ID" value="NZ_JAALLZ010000006.1"/>
</dbReference>
<feature type="transmembrane region" description="Helical" evidence="2">
    <location>
        <begin position="90"/>
        <end position="109"/>
    </location>
</feature>
<gene>
    <name evidence="3" type="ORF">G6Z34_13845</name>
</gene>
<protein>
    <submittedName>
        <fullName evidence="3">Uncharacterized protein</fullName>
    </submittedName>
</protein>
<evidence type="ECO:0000313" key="4">
    <source>
        <dbReference type="Proteomes" id="UP000481454"/>
    </source>
</evidence>
<feature type="region of interest" description="Disordered" evidence="1">
    <location>
        <begin position="52"/>
        <end position="82"/>
    </location>
</feature>
<accession>A0AAP6WNN6</accession>
<dbReference type="AlphaFoldDB" id="A0AAP6WNN6"/>
<dbReference type="Proteomes" id="UP000481454">
    <property type="component" value="Unassembled WGS sequence"/>
</dbReference>
<keyword evidence="2" id="KW-0812">Transmembrane</keyword>
<organism evidence="3 4">
    <name type="scientific">Clostridium perfringens</name>
    <dbReference type="NCBI Taxonomy" id="1502"/>
    <lineage>
        <taxon>Bacteria</taxon>
        <taxon>Bacillati</taxon>
        <taxon>Bacillota</taxon>
        <taxon>Clostridia</taxon>
        <taxon>Eubacteriales</taxon>
        <taxon>Clostridiaceae</taxon>
        <taxon>Clostridium</taxon>
    </lineage>
</organism>
<comment type="caution">
    <text evidence="3">The sequence shown here is derived from an EMBL/GenBank/DDBJ whole genome shotgun (WGS) entry which is preliminary data.</text>
</comment>
<keyword evidence="2" id="KW-1133">Transmembrane helix</keyword>
<name>A0AAP6WNN6_CLOPF</name>
<evidence type="ECO:0000256" key="1">
    <source>
        <dbReference type="SAM" id="MobiDB-lite"/>
    </source>
</evidence>
<evidence type="ECO:0000313" key="3">
    <source>
        <dbReference type="EMBL" id="NGU31168.1"/>
    </source>
</evidence>